<dbReference type="AlphaFoldDB" id="A0A1A9WYK4"/>
<sequence length="469" mass="54088">MEDFCNTLHPSLRTETSCVEWFHQATEHCAKLVTLKNSRNYLLKMLKNFLFPKRNSTNLLPPYTQIPIDPQRLEMENCYCVFVEFAKNYIMRRQQFAAESSTYFIFLQIMLSLFGVMILGVSLLLIIIYFYCKHNRPTVKLLRTYDIFEPEKCLQVIADRSLRMAREELRRLDIIYLEPNDEIFECGKIPILVLKAGSQPELLNDFASSKFKNFFRLWQLQNQLVKLRNGSKAYEMKLLNRCSGSLRLLILFVANTIEEEIKCENISIAPIESTLSLTESTNSRRNSNSLIPLRCKLNSAISPKGNSNTKKRNVRFSLAMSPAPPNHSPVPSHKTAVDKSRSLLPIDITRRRNMNPNDLHVSLPNERKFRSATELKRKKTVFSLPSKFFDPTNLADLNLFDLNLVDFDLVDLDLADVDLVELDFADFNPVDFDLADLNLLDLDLSDLANLNFVDLDFADFDLAYLIEGL</sequence>
<organism evidence="2 3">
    <name type="scientific">Glossina brevipalpis</name>
    <dbReference type="NCBI Taxonomy" id="37001"/>
    <lineage>
        <taxon>Eukaryota</taxon>
        <taxon>Metazoa</taxon>
        <taxon>Ecdysozoa</taxon>
        <taxon>Arthropoda</taxon>
        <taxon>Hexapoda</taxon>
        <taxon>Insecta</taxon>
        <taxon>Pterygota</taxon>
        <taxon>Neoptera</taxon>
        <taxon>Endopterygota</taxon>
        <taxon>Diptera</taxon>
        <taxon>Brachycera</taxon>
        <taxon>Muscomorpha</taxon>
        <taxon>Hippoboscoidea</taxon>
        <taxon>Glossinidae</taxon>
        <taxon>Glossina</taxon>
    </lineage>
</organism>
<evidence type="ECO:0000313" key="3">
    <source>
        <dbReference type="Proteomes" id="UP000091820"/>
    </source>
</evidence>
<dbReference type="Proteomes" id="UP000091820">
    <property type="component" value="Unassembled WGS sequence"/>
</dbReference>
<dbReference type="VEuPathDB" id="VectorBase:GBRI037391"/>
<evidence type="ECO:0000256" key="1">
    <source>
        <dbReference type="SAM" id="Phobius"/>
    </source>
</evidence>
<reference evidence="3" key="1">
    <citation type="submission" date="2014-03" db="EMBL/GenBank/DDBJ databases">
        <authorList>
            <person name="Aksoy S."/>
            <person name="Warren W."/>
            <person name="Wilson R.K."/>
        </authorList>
    </citation>
    <scope>NUCLEOTIDE SEQUENCE [LARGE SCALE GENOMIC DNA]</scope>
    <source>
        <strain evidence="3">IAEA</strain>
    </source>
</reference>
<accession>A0A1A9WYK4</accession>
<dbReference type="EnsemblMetazoa" id="GBRI037391-RA">
    <property type="protein sequence ID" value="GBRI037391-PA"/>
    <property type="gene ID" value="GBRI037391"/>
</dbReference>
<keyword evidence="1" id="KW-1133">Transmembrane helix</keyword>
<name>A0A1A9WYK4_9MUSC</name>
<reference evidence="2" key="2">
    <citation type="submission" date="2020-05" db="UniProtKB">
        <authorList>
            <consortium name="EnsemblMetazoa"/>
        </authorList>
    </citation>
    <scope>IDENTIFICATION</scope>
    <source>
        <strain evidence="2">IAEA</strain>
    </source>
</reference>
<keyword evidence="1" id="KW-0812">Transmembrane</keyword>
<keyword evidence="3" id="KW-1185">Reference proteome</keyword>
<dbReference type="SUPFAM" id="SSF141571">
    <property type="entry name" value="Pentapeptide repeat-like"/>
    <property type="match status" value="1"/>
</dbReference>
<keyword evidence="1" id="KW-0472">Membrane</keyword>
<proteinExistence type="predicted"/>
<evidence type="ECO:0000313" key="2">
    <source>
        <dbReference type="EnsemblMetazoa" id="GBRI037391-PA"/>
    </source>
</evidence>
<feature type="transmembrane region" description="Helical" evidence="1">
    <location>
        <begin position="103"/>
        <end position="131"/>
    </location>
</feature>
<protein>
    <submittedName>
        <fullName evidence="2">Uncharacterized protein</fullName>
    </submittedName>
</protein>